<evidence type="ECO:0000259" key="9">
    <source>
        <dbReference type="SMART" id="SM00481"/>
    </source>
</evidence>
<dbReference type="InterPro" id="IPR029460">
    <property type="entry name" value="DNAPol_HHH"/>
</dbReference>
<dbReference type="Gene3D" id="1.10.10.1600">
    <property type="entry name" value="Bacterial DNA polymerase III alpha subunit, thumb domain"/>
    <property type="match status" value="1"/>
</dbReference>
<dbReference type="GO" id="GO:0003887">
    <property type="term" value="F:DNA-directed DNA polymerase activity"/>
    <property type="evidence" value="ECO:0007669"/>
    <property type="project" value="UniProtKB-KW"/>
</dbReference>
<gene>
    <name evidence="10" type="ORF">DNFV4_02901</name>
</gene>
<dbReference type="InterPro" id="IPR003141">
    <property type="entry name" value="Pol/His_phosphatase_N"/>
</dbReference>
<evidence type="ECO:0000256" key="2">
    <source>
        <dbReference type="ARBA" id="ARBA00012417"/>
    </source>
</evidence>
<dbReference type="Pfam" id="PF01336">
    <property type="entry name" value="tRNA_anti-codon"/>
    <property type="match status" value="1"/>
</dbReference>
<evidence type="ECO:0000313" key="11">
    <source>
        <dbReference type="Proteomes" id="UP001179121"/>
    </source>
</evidence>
<comment type="subcellular location">
    <subcellularLocation>
        <location evidence="1">Cytoplasm</location>
    </subcellularLocation>
</comment>
<dbReference type="Gene3D" id="1.10.150.870">
    <property type="match status" value="1"/>
</dbReference>
<dbReference type="KEGG" id="nti:DNFV4_02901"/>
<dbReference type="Pfam" id="PF07733">
    <property type="entry name" value="DNA_pol3_alpha"/>
    <property type="match status" value="1"/>
</dbReference>
<evidence type="ECO:0000256" key="1">
    <source>
        <dbReference type="ARBA" id="ARBA00004496"/>
    </source>
</evidence>
<proteinExistence type="predicted"/>
<dbReference type="InterPro" id="IPR011708">
    <property type="entry name" value="DNA_pol3_alpha_NTPase_dom"/>
</dbReference>
<dbReference type="NCBIfam" id="NF004226">
    <property type="entry name" value="PRK05673.1"/>
    <property type="match status" value="1"/>
</dbReference>
<dbReference type="InterPro" id="IPR040982">
    <property type="entry name" value="DNA_pol3_finger"/>
</dbReference>
<dbReference type="Proteomes" id="UP001179121">
    <property type="component" value="Chromosome"/>
</dbReference>
<keyword evidence="7" id="KW-0239">DNA-directed DNA polymerase</keyword>
<evidence type="ECO:0000256" key="5">
    <source>
        <dbReference type="ARBA" id="ARBA00022695"/>
    </source>
</evidence>
<organism evidence="10 11">
    <name type="scientific">Nitrospira tepida</name>
    <dbReference type="NCBI Taxonomy" id="2973512"/>
    <lineage>
        <taxon>Bacteria</taxon>
        <taxon>Pseudomonadati</taxon>
        <taxon>Nitrospirota</taxon>
        <taxon>Nitrospiria</taxon>
        <taxon>Nitrospirales</taxon>
        <taxon>Nitrospiraceae</taxon>
        <taxon>Nitrospira</taxon>
    </lineage>
</organism>
<name>A0AA86N0M2_9BACT</name>
<dbReference type="Gene3D" id="3.20.20.140">
    <property type="entry name" value="Metal-dependent hydrolases"/>
    <property type="match status" value="1"/>
</dbReference>
<dbReference type="PANTHER" id="PTHR32294">
    <property type="entry name" value="DNA POLYMERASE III SUBUNIT ALPHA"/>
    <property type="match status" value="1"/>
</dbReference>
<dbReference type="InterPro" id="IPR004013">
    <property type="entry name" value="PHP_dom"/>
</dbReference>
<dbReference type="Pfam" id="PF17657">
    <property type="entry name" value="DNA_pol3_finger"/>
    <property type="match status" value="1"/>
</dbReference>
<keyword evidence="6" id="KW-0235">DNA replication</keyword>
<protein>
    <recommendedName>
        <fullName evidence="3">DNA polymerase III subunit alpha</fullName>
        <ecNumber evidence="2">2.7.7.7</ecNumber>
    </recommendedName>
</protein>
<evidence type="ECO:0000256" key="7">
    <source>
        <dbReference type="ARBA" id="ARBA00022932"/>
    </source>
</evidence>
<dbReference type="GO" id="GO:0005737">
    <property type="term" value="C:cytoplasm"/>
    <property type="evidence" value="ECO:0007669"/>
    <property type="project" value="UniProtKB-SubCell"/>
</dbReference>
<dbReference type="Pfam" id="PF14579">
    <property type="entry name" value="HHH_6"/>
    <property type="match status" value="1"/>
</dbReference>
<evidence type="ECO:0000256" key="3">
    <source>
        <dbReference type="ARBA" id="ARBA00019114"/>
    </source>
</evidence>
<dbReference type="AlphaFoldDB" id="A0AA86N0M2"/>
<keyword evidence="4" id="KW-0808">Transferase</keyword>
<accession>A0AA86N0M2</accession>
<dbReference type="GO" id="GO:0006260">
    <property type="term" value="P:DNA replication"/>
    <property type="evidence" value="ECO:0007669"/>
    <property type="project" value="UniProtKB-KW"/>
</dbReference>
<dbReference type="GO" id="GO:0003676">
    <property type="term" value="F:nucleic acid binding"/>
    <property type="evidence" value="ECO:0007669"/>
    <property type="project" value="InterPro"/>
</dbReference>
<dbReference type="InterPro" id="IPR016195">
    <property type="entry name" value="Pol/histidinol_Pase-like"/>
</dbReference>
<dbReference type="InterPro" id="IPR041931">
    <property type="entry name" value="DNA_pol3_alpha_thumb_dom"/>
</dbReference>
<evidence type="ECO:0000313" key="10">
    <source>
        <dbReference type="EMBL" id="CAI4032471.1"/>
    </source>
</evidence>
<dbReference type="InterPro" id="IPR004365">
    <property type="entry name" value="NA-bd_OB_tRNA"/>
</dbReference>
<dbReference type="Gene3D" id="2.40.50.140">
    <property type="entry name" value="Nucleic acid-binding proteins"/>
    <property type="match status" value="1"/>
</dbReference>
<dbReference type="EMBL" id="OX365700">
    <property type="protein sequence ID" value="CAI4032471.1"/>
    <property type="molecule type" value="Genomic_DNA"/>
</dbReference>
<evidence type="ECO:0000256" key="4">
    <source>
        <dbReference type="ARBA" id="ARBA00022679"/>
    </source>
</evidence>
<dbReference type="NCBIfam" id="NF005298">
    <property type="entry name" value="PRK06826.1"/>
    <property type="match status" value="1"/>
</dbReference>
<dbReference type="CDD" id="cd04485">
    <property type="entry name" value="DnaE_OBF"/>
    <property type="match status" value="1"/>
</dbReference>
<dbReference type="Pfam" id="PF02811">
    <property type="entry name" value="PHP"/>
    <property type="match status" value="1"/>
</dbReference>
<dbReference type="SUPFAM" id="SSF89550">
    <property type="entry name" value="PHP domain-like"/>
    <property type="match status" value="1"/>
</dbReference>
<evidence type="ECO:0000256" key="6">
    <source>
        <dbReference type="ARBA" id="ARBA00022705"/>
    </source>
</evidence>
<dbReference type="CDD" id="cd12113">
    <property type="entry name" value="PHP_PolIIIA_DnaE3"/>
    <property type="match status" value="1"/>
</dbReference>
<dbReference type="InterPro" id="IPR004805">
    <property type="entry name" value="DnaE2/DnaE/PolC"/>
</dbReference>
<dbReference type="NCBIfam" id="TIGR00594">
    <property type="entry name" value="polc"/>
    <property type="match status" value="1"/>
</dbReference>
<keyword evidence="5" id="KW-0548">Nucleotidyltransferase</keyword>
<dbReference type="EC" id="2.7.7.7" evidence="2"/>
<dbReference type="PANTHER" id="PTHR32294:SF0">
    <property type="entry name" value="DNA POLYMERASE III SUBUNIT ALPHA"/>
    <property type="match status" value="1"/>
</dbReference>
<dbReference type="GO" id="GO:0008408">
    <property type="term" value="F:3'-5' exonuclease activity"/>
    <property type="evidence" value="ECO:0007669"/>
    <property type="project" value="InterPro"/>
</dbReference>
<feature type="domain" description="Polymerase/histidinol phosphatase N-terminal" evidence="9">
    <location>
        <begin position="55"/>
        <end position="122"/>
    </location>
</feature>
<comment type="catalytic activity">
    <reaction evidence="8">
        <text>DNA(n) + a 2'-deoxyribonucleoside 5'-triphosphate = DNA(n+1) + diphosphate</text>
        <dbReference type="Rhea" id="RHEA:22508"/>
        <dbReference type="Rhea" id="RHEA-COMP:17339"/>
        <dbReference type="Rhea" id="RHEA-COMP:17340"/>
        <dbReference type="ChEBI" id="CHEBI:33019"/>
        <dbReference type="ChEBI" id="CHEBI:61560"/>
        <dbReference type="ChEBI" id="CHEBI:173112"/>
        <dbReference type="EC" id="2.7.7.7"/>
    </reaction>
</comment>
<reference evidence="10" key="1">
    <citation type="submission" date="2022-10" db="EMBL/GenBank/DDBJ databases">
        <authorList>
            <person name="Koch H."/>
        </authorList>
    </citation>
    <scope>NUCLEOTIDE SEQUENCE</scope>
    <source>
        <strain evidence="10">DNF</strain>
    </source>
</reference>
<keyword evidence="11" id="KW-1185">Reference proteome</keyword>
<dbReference type="InterPro" id="IPR012340">
    <property type="entry name" value="NA-bd_OB-fold"/>
</dbReference>
<sequence>MSVSLRPSREHVSEHAASGSTRLTRACLASSAPFDFPSLPSYNPFHVFTMPPQFVHLHLHTQYSLLDGANQIDPLMKQIKGFGQPAVAMTDHGNMFGAVEFYRKAKEAGVKAIIGCEAYMAPGSRFAKDSGLAHNDYYHLILLARNLTGYQNLIKLVSKAYLEGFYYKPRMDKELLQQHHEGLIALSGCLSGEVAYLIGQKDLEGATRVAGEYREIFGKDHYYLEVQANGLEHQRIANLGLLDIHKKLDIPLAGTNDCHYLKKEDSRPHDLMLCLQTGKTINDPNRMKFDTDQLYVKSTDEVVREFAELPDAVTNTVRIAEQCDLQLTLNKTYLPQYKVPDGYTRETYLEHLAIEGLAARLKERPSSLPALHYEVRLREELAIICTMGFAGYFLIVWDIIKFARSRGIPVGPGRGSAAGSLVAYALRITDLDPLVYSLLFERFLNPERVSLPDIDMDFCMDRRGEVINYVVDKYGSDHVAQIITFGTLGAKAAIRDVGRVMEIPYAEVDKVAKLVPNQLNITLQQALDQEPKLKELVETEPKFKELMSIAQSLEGLARHASTHAAGVVISEEPLTDHVPLYKGANDEVVTQYSMGDVEKIGLVKFDFLGLKTLTMIRHAERLVNDTHPDLSFSVERIPFDDAKTFALLSSGKTTGLFQLESSGMRDLLTGLRPDRFEDIIAIIALYRPGPMDLIPDFIKRKQGKIAISYEMPELEPILKDTYGIIVYQEQVMAIANKVAGFSLGQADILRRAMGKKKPEEMEKLKAKFLEGAKGKKVSEKKAEKLYDLIQKFAGYGFNKSHAAAYAVVCYQTAYLKTHYPTEFMAALLTSEMGNSDKLVGYFTECRDLGIKILPPDVNESQKSFAVVDGSIRCGLAAIKNVGEGAVESVIEIRKDAGRFRSFFDFCRRVDLHKVNKRMMEGLIKAGAFDSMGAKRAQLMAVLDQAMEEGAAAQRERASGQTSIFGDMGAEDEPSAVSDPPLPTVPEWDQAQRLKFERELTGFYITGHPLARYEAAVRSFATATTQTLVEIGDGKEVRLAGIIATVKNLVTKKGDKMAYVTVEDLQGTAEIIVFPDLYKTASELLVPERVVRITGTVDRGEKGTKIRGVKVELLAELQAKAISKVNIKVMDTPEAGLQLSRLQEVFQRHPGSTMVYLTFRVGSDYEADTAPLPTIKVTPSEYFVADVEEVLGKGVVGLVT</sequence>
<evidence type="ECO:0000256" key="8">
    <source>
        <dbReference type="ARBA" id="ARBA00049244"/>
    </source>
</evidence>
<dbReference type="SMART" id="SM00481">
    <property type="entry name" value="POLIIIAc"/>
    <property type="match status" value="1"/>
</dbReference>